<comment type="caution">
    <text evidence="5">The sequence shown here is derived from an EMBL/GenBank/DDBJ whole genome shotgun (WGS) entry which is preliminary data.</text>
</comment>
<protein>
    <submittedName>
        <fullName evidence="5">Protein TolB</fullName>
    </submittedName>
</protein>
<evidence type="ECO:0000256" key="2">
    <source>
        <dbReference type="ARBA" id="ARBA00023136"/>
    </source>
</evidence>
<dbReference type="PRINTS" id="PR01021">
    <property type="entry name" value="OMPADOMAIN"/>
</dbReference>
<keyword evidence="3" id="KW-0998">Cell outer membrane</keyword>
<dbReference type="InterPro" id="IPR011042">
    <property type="entry name" value="6-blade_b-propeller_TolB-like"/>
</dbReference>
<evidence type="ECO:0000256" key="3">
    <source>
        <dbReference type="ARBA" id="ARBA00023237"/>
    </source>
</evidence>
<feature type="domain" description="OmpA-like" evidence="4">
    <location>
        <begin position="298"/>
        <end position="414"/>
    </location>
</feature>
<dbReference type="InterPro" id="IPR011659">
    <property type="entry name" value="WD40"/>
</dbReference>
<dbReference type="EMBL" id="VSSQ01004443">
    <property type="protein sequence ID" value="MPM25221.1"/>
    <property type="molecule type" value="Genomic_DNA"/>
</dbReference>
<dbReference type="InterPro" id="IPR050330">
    <property type="entry name" value="Bact_OuterMem_StrucFunc"/>
</dbReference>
<dbReference type="CDD" id="cd07185">
    <property type="entry name" value="OmpA_C-like"/>
    <property type="match status" value="1"/>
</dbReference>
<dbReference type="Pfam" id="PF00691">
    <property type="entry name" value="OmpA"/>
    <property type="match status" value="1"/>
</dbReference>
<comment type="subcellular location">
    <subcellularLocation>
        <location evidence="1">Cell outer membrane</location>
    </subcellularLocation>
</comment>
<dbReference type="SUPFAM" id="SSF82171">
    <property type="entry name" value="DPP6 N-terminal domain-like"/>
    <property type="match status" value="1"/>
</dbReference>
<dbReference type="GO" id="GO:0009279">
    <property type="term" value="C:cell outer membrane"/>
    <property type="evidence" value="ECO:0007669"/>
    <property type="project" value="UniProtKB-SubCell"/>
</dbReference>
<organism evidence="5">
    <name type="scientific">bioreactor metagenome</name>
    <dbReference type="NCBI Taxonomy" id="1076179"/>
    <lineage>
        <taxon>unclassified sequences</taxon>
        <taxon>metagenomes</taxon>
        <taxon>ecological metagenomes</taxon>
    </lineage>
</organism>
<reference evidence="5" key="1">
    <citation type="submission" date="2019-08" db="EMBL/GenBank/DDBJ databases">
        <authorList>
            <person name="Kucharzyk K."/>
            <person name="Murdoch R.W."/>
            <person name="Higgins S."/>
            <person name="Loffler F."/>
        </authorList>
    </citation>
    <scope>NUCLEOTIDE SEQUENCE</scope>
</reference>
<gene>
    <name evidence="5" type="primary">tolB_13</name>
    <name evidence="5" type="ORF">SDC9_71711</name>
</gene>
<dbReference type="InterPro" id="IPR036737">
    <property type="entry name" value="OmpA-like_sf"/>
</dbReference>
<sequence>MSDKINSPDNEGAHTISPDGKILYFTACNRQAGKGSCDIYMSEWYRGGWDYPVNLYEINSKAWDSQPSISPDGRTLYFTSSRNGGKDLFVTHFGDNGEWSEPVPLPSNINTSGNEMSPFLHPDGKTLYFTSDGHLGMGGLDIFYSKMIDDSTWSDPVNIGYPINTYRDEAFLFVSASGEKAYFASGGLDTRNMDILSFELYKEARPDPVTYMKGIVTDISTGLPLQASFELTDLSSEKVIASSSSDEDGSFLLCIPTGRDYMLNVSADKYLFYSDNFNLTGVQTKTDPYIKNIQMQPATSNAVVVLKNIFFDTDKFDLKPESYAELEKVRLMLVSNPKMRIEIGGHTDNTGSIEHNKTLSENRAKAVVNYLVSKGISASRMTYKGYGDTVPISTNDTPEGRALNRRTEFKVISN</sequence>
<dbReference type="Gene3D" id="3.30.1330.60">
    <property type="entry name" value="OmpA-like domain"/>
    <property type="match status" value="1"/>
</dbReference>
<evidence type="ECO:0000256" key="1">
    <source>
        <dbReference type="ARBA" id="ARBA00004442"/>
    </source>
</evidence>
<evidence type="ECO:0000313" key="5">
    <source>
        <dbReference type="EMBL" id="MPM25221.1"/>
    </source>
</evidence>
<dbReference type="InterPro" id="IPR008969">
    <property type="entry name" value="CarboxyPept-like_regulatory"/>
</dbReference>
<proteinExistence type="predicted"/>
<dbReference type="PANTHER" id="PTHR30329">
    <property type="entry name" value="STATOR ELEMENT OF FLAGELLAR MOTOR COMPLEX"/>
    <property type="match status" value="1"/>
</dbReference>
<dbReference type="PROSITE" id="PS51123">
    <property type="entry name" value="OMPA_2"/>
    <property type="match status" value="1"/>
</dbReference>
<dbReference type="SUPFAM" id="SSF103088">
    <property type="entry name" value="OmpA-like"/>
    <property type="match status" value="1"/>
</dbReference>
<dbReference type="InterPro" id="IPR006665">
    <property type="entry name" value="OmpA-like"/>
</dbReference>
<accession>A0A644YBD2</accession>
<dbReference type="Pfam" id="PF07676">
    <property type="entry name" value="PD40"/>
    <property type="match status" value="3"/>
</dbReference>
<dbReference type="PANTHER" id="PTHR30329:SF21">
    <property type="entry name" value="LIPOPROTEIN YIAD-RELATED"/>
    <property type="match status" value="1"/>
</dbReference>
<dbReference type="InterPro" id="IPR006664">
    <property type="entry name" value="OMP_bac"/>
</dbReference>
<dbReference type="SUPFAM" id="SSF49464">
    <property type="entry name" value="Carboxypeptidase regulatory domain-like"/>
    <property type="match status" value="1"/>
</dbReference>
<evidence type="ECO:0000259" key="4">
    <source>
        <dbReference type="PROSITE" id="PS51123"/>
    </source>
</evidence>
<dbReference type="Gene3D" id="2.120.10.30">
    <property type="entry name" value="TolB, C-terminal domain"/>
    <property type="match status" value="1"/>
</dbReference>
<name>A0A644YBD2_9ZZZZ</name>
<keyword evidence="2" id="KW-0472">Membrane</keyword>
<dbReference type="AlphaFoldDB" id="A0A644YBD2"/>